<organism evidence="1 2">
    <name type="scientific">Meganyctiphanes norvegica</name>
    <name type="common">Northern krill</name>
    <name type="synonym">Thysanopoda norvegica</name>
    <dbReference type="NCBI Taxonomy" id="48144"/>
    <lineage>
        <taxon>Eukaryota</taxon>
        <taxon>Metazoa</taxon>
        <taxon>Ecdysozoa</taxon>
        <taxon>Arthropoda</taxon>
        <taxon>Crustacea</taxon>
        <taxon>Multicrustacea</taxon>
        <taxon>Malacostraca</taxon>
        <taxon>Eumalacostraca</taxon>
        <taxon>Eucarida</taxon>
        <taxon>Euphausiacea</taxon>
        <taxon>Euphausiidae</taxon>
        <taxon>Meganyctiphanes</taxon>
    </lineage>
</organism>
<dbReference type="EMBL" id="CAXKWB010177572">
    <property type="protein sequence ID" value="CAL4253046.1"/>
    <property type="molecule type" value="Genomic_DNA"/>
</dbReference>
<protein>
    <recommendedName>
        <fullName evidence="3">Recombination activating protein 2</fullName>
    </recommendedName>
</protein>
<gene>
    <name evidence="1" type="ORF">MNOR_LOCUS41895</name>
</gene>
<reference evidence="1 2" key="1">
    <citation type="submission" date="2024-05" db="EMBL/GenBank/DDBJ databases">
        <authorList>
            <person name="Wallberg A."/>
        </authorList>
    </citation>
    <scope>NUCLEOTIDE SEQUENCE [LARGE SCALE GENOMIC DNA]</scope>
</reference>
<evidence type="ECO:0000313" key="1">
    <source>
        <dbReference type="EMBL" id="CAL4253046.1"/>
    </source>
</evidence>
<comment type="caution">
    <text evidence="1">The sequence shown here is derived from an EMBL/GenBank/DDBJ whole genome shotgun (WGS) entry which is preliminary data.</text>
</comment>
<sequence length="207" mass="22363">MGSFITLDINSITSILKTCHNCPTGNLAEVNFGESLAARIRSDLHSNIIFICCGLNIYPEGAIFWHSEEVSAAPQGHIVAGIRYSHSQTDSAVYNGTVAKQMSRAVLILSRDHPSIATPSIVSQSRPCSRPKTSVHTCESHSVVVSSCASGSFFKKKIPHVGNSLIFYHGLSVLSQLIPIGNEGSEFEASYMGDVPEFLDDDSLHLN</sequence>
<feature type="non-terminal residue" evidence="1">
    <location>
        <position position="207"/>
    </location>
</feature>
<proteinExistence type="predicted"/>
<accession>A0AAV2SXM7</accession>
<evidence type="ECO:0000313" key="2">
    <source>
        <dbReference type="Proteomes" id="UP001497623"/>
    </source>
</evidence>
<dbReference type="Proteomes" id="UP001497623">
    <property type="component" value="Unassembled WGS sequence"/>
</dbReference>
<name>A0AAV2SXM7_MEGNR</name>
<evidence type="ECO:0008006" key="3">
    <source>
        <dbReference type="Google" id="ProtNLM"/>
    </source>
</evidence>
<keyword evidence="2" id="KW-1185">Reference proteome</keyword>
<dbReference type="AlphaFoldDB" id="A0AAV2SXM7"/>